<protein>
    <submittedName>
        <fullName evidence="2">Uncharacterized protein</fullName>
    </submittedName>
</protein>
<feature type="chain" id="PRO_5011485680" evidence="1">
    <location>
        <begin position="21"/>
        <end position="226"/>
    </location>
</feature>
<dbReference type="STRING" id="332977.SAMN05421740_1021"/>
<evidence type="ECO:0000313" key="2">
    <source>
        <dbReference type="EMBL" id="SEK53097.1"/>
    </source>
</evidence>
<gene>
    <name evidence="2" type="ORF">SAMN05421740_1021</name>
</gene>
<evidence type="ECO:0000256" key="1">
    <source>
        <dbReference type="SAM" id="SignalP"/>
    </source>
</evidence>
<keyword evidence="3" id="KW-1185">Reference proteome</keyword>
<name>A0A1H7HTW5_9SPHI</name>
<dbReference type="Proteomes" id="UP000198916">
    <property type="component" value="Unassembled WGS sequence"/>
</dbReference>
<proteinExistence type="predicted"/>
<dbReference type="AlphaFoldDB" id="A0A1H7HTW5"/>
<keyword evidence="1" id="KW-0732">Signal</keyword>
<reference evidence="3" key="1">
    <citation type="submission" date="2016-10" db="EMBL/GenBank/DDBJ databases">
        <authorList>
            <person name="Varghese N."/>
            <person name="Submissions S."/>
        </authorList>
    </citation>
    <scope>NUCLEOTIDE SEQUENCE [LARGE SCALE GENOMIC DNA]</scope>
    <source>
        <strain evidence="3">Jip14</strain>
    </source>
</reference>
<evidence type="ECO:0000313" key="3">
    <source>
        <dbReference type="Proteomes" id="UP000198916"/>
    </source>
</evidence>
<sequence>MVKTIVVFLFFFGAAICCLAQSNTFPEEGNVGIGTSSPAAMLHVKGDVRFERLTGGSNFLRIHSDESSSYLTSDDPGTNHKHLTLQVVSPNSESGARHLYFKTGVKGGSMSTRMLIHHNGNVGIGTTNPQAKLAVNGNILAKEVKVKTDIAVPDYVFESGYELPPLADVEAYVKEHKHLPEIPSAKDIEKDGLDLAEMNLLLLKKVEELTLHLIAKEKEIQRLNGF</sequence>
<organism evidence="2 3">
    <name type="scientific">Parapedobacter koreensis</name>
    <dbReference type="NCBI Taxonomy" id="332977"/>
    <lineage>
        <taxon>Bacteria</taxon>
        <taxon>Pseudomonadati</taxon>
        <taxon>Bacteroidota</taxon>
        <taxon>Sphingobacteriia</taxon>
        <taxon>Sphingobacteriales</taxon>
        <taxon>Sphingobacteriaceae</taxon>
        <taxon>Parapedobacter</taxon>
    </lineage>
</organism>
<feature type="non-terminal residue" evidence="2">
    <location>
        <position position="226"/>
    </location>
</feature>
<accession>A0A1H7HTW5</accession>
<feature type="signal peptide" evidence="1">
    <location>
        <begin position="1"/>
        <end position="20"/>
    </location>
</feature>
<dbReference type="EMBL" id="FNZR01000002">
    <property type="protein sequence ID" value="SEK53097.1"/>
    <property type="molecule type" value="Genomic_DNA"/>
</dbReference>